<dbReference type="EMBL" id="WNDV01000017">
    <property type="protein sequence ID" value="KAF1035261.1"/>
    <property type="molecule type" value="Genomic_DNA"/>
</dbReference>
<dbReference type="InterPro" id="IPR029752">
    <property type="entry name" value="D-isomer_DH_CS1"/>
</dbReference>
<evidence type="ECO:0000313" key="8">
    <source>
        <dbReference type="EMBL" id="KAF1035261.1"/>
    </source>
</evidence>
<dbReference type="InterPro" id="IPR011032">
    <property type="entry name" value="GroES-like_sf"/>
</dbReference>
<dbReference type="InterPro" id="IPR006311">
    <property type="entry name" value="TAT_signal"/>
</dbReference>
<organism evidence="8 9">
    <name type="scientific">Burkholderia lata (strain ATCC 17760 / DSM 23089 / LMG 22485 / NCIMB 9086 / R18194 / 383)</name>
    <dbReference type="NCBI Taxonomy" id="482957"/>
    <lineage>
        <taxon>Bacteria</taxon>
        <taxon>Pseudomonadati</taxon>
        <taxon>Pseudomonadota</taxon>
        <taxon>Betaproteobacteria</taxon>
        <taxon>Burkholderiales</taxon>
        <taxon>Burkholderiaceae</taxon>
        <taxon>Burkholderia</taxon>
        <taxon>Burkholderia cepacia complex</taxon>
    </lineage>
</organism>
<feature type="domain" description="Enoyl reductase (ER)" evidence="7">
    <location>
        <begin position="82"/>
        <end position="410"/>
    </location>
</feature>
<evidence type="ECO:0000256" key="6">
    <source>
        <dbReference type="SAM" id="MobiDB-lite"/>
    </source>
</evidence>
<comment type="similarity">
    <text evidence="5">Belongs to the zinc-containing alcohol dehydrogenase family.</text>
</comment>
<dbReference type="SUPFAM" id="SSF50129">
    <property type="entry name" value="GroES-like"/>
    <property type="match status" value="1"/>
</dbReference>
<dbReference type="PROSITE" id="PS00065">
    <property type="entry name" value="D_2_HYDROXYACID_DH_1"/>
    <property type="match status" value="1"/>
</dbReference>
<reference evidence="9" key="1">
    <citation type="journal article" date="2020" name="MBio">
        <title>Horizontal gene transfer to a defensive symbiont with a reduced genome amongst a multipartite beetle microbiome.</title>
        <authorList>
            <person name="Waterworth S.C."/>
            <person name="Florez L.V."/>
            <person name="Rees E.R."/>
            <person name="Hertweck C."/>
            <person name="Kaltenpoth M."/>
            <person name="Kwan J.C."/>
        </authorList>
    </citation>
    <scope>NUCLEOTIDE SEQUENCE [LARGE SCALE GENOMIC DNA]</scope>
</reference>
<comment type="cofactor">
    <cofactor evidence="1 5">
        <name>Zn(2+)</name>
        <dbReference type="ChEBI" id="CHEBI:29105"/>
    </cofactor>
</comment>
<dbReference type="AlphaFoldDB" id="A0A833PRB9"/>
<dbReference type="CDD" id="cd05283">
    <property type="entry name" value="CAD1"/>
    <property type="match status" value="1"/>
</dbReference>
<sequence length="419" mass="44934">MRKSSGDTDQIQENEGSIQLGRRRLMTMAGAGLAAAPLFGAMSSASAQTPGGTSETNTNIGESTIGNGPYLTEGMAAYSKTGLHRPMKLNRRALGPKDVAVQIHYCGICHSDIHTIHEDWGKTGFPLITGHEVAGVVVATGSSVSKHRLGDRVGVGPMVNSCRHCGECESDLEQYCEGLITSYGSKDLDGTITQGGYSRLMVVDEDFVLKIPSAMDLAQAGPLLCAGVTVYSPLRRWSIGPGQKVGVIGFGGLGHIAVKLADALGAEVTVFTTSPEKVADAKHMGGKEVVVYKDNADLSKYKRTFHFILDTAPYAHNLDMFIDTLKRDGTLCRVGVGKLTTPNEAGQMTIVTTRKNLAGSMLGSVRETQELLDFCATRNIYPEVTKIPMNNIDAAWANVIAKKARYRYVIDFTSPKTTV</sequence>
<dbReference type="InterPro" id="IPR013154">
    <property type="entry name" value="ADH-like_N"/>
</dbReference>
<evidence type="ECO:0000256" key="4">
    <source>
        <dbReference type="ARBA" id="ARBA00023002"/>
    </source>
</evidence>
<dbReference type="Pfam" id="PF08240">
    <property type="entry name" value="ADH_N"/>
    <property type="match status" value="1"/>
</dbReference>
<dbReference type="PROSITE" id="PS00059">
    <property type="entry name" value="ADH_ZINC"/>
    <property type="match status" value="1"/>
</dbReference>
<dbReference type="InterPro" id="IPR002328">
    <property type="entry name" value="ADH_Zn_CS"/>
</dbReference>
<keyword evidence="4" id="KW-0560">Oxidoreductase</keyword>
<evidence type="ECO:0000256" key="5">
    <source>
        <dbReference type="RuleBase" id="RU361277"/>
    </source>
</evidence>
<evidence type="ECO:0000256" key="1">
    <source>
        <dbReference type="ARBA" id="ARBA00001947"/>
    </source>
</evidence>
<dbReference type="FunFam" id="3.40.50.720:FF:000022">
    <property type="entry name" value="Cinnamyl alcohol dehydrogenase"/>
    <property type="match status" value="1"/>
</dbReference>
<evidence type="ECO:0000256" key="3">
    <source>
        <dbReference type="ARBA" id="ARBA00022833"/>
    </source>
</evidence>
<dbReference type="Gene3D" id="3.40.50.720">
    <property type="entry name" value="NAD(P)-binding Rossmann-like Domain"/>
    <property type="match status" value="1"/>
</dbReference>
<proteinExistence type="inferred from homology"/>
<evidence type="ECO:0000313" key="9">
    <source>
        <dbReference type="Proteomes" id="UP000467522"/>
    </source>
</evidence>
<accession>A0A833PRB9</accession>
<dbReference type="Pfam" id="PF00107">
    <property type="entry name" value="ADH_zinc_N"/>
    <property type="match status" value="1"/>
</dbReference>
<keyword evidence="2 5" id="KW-0479">Metal-binding</keyword>
<dbReference type="Gene3D" id="3.90.180.10">
    <property type="entry name" value="Medium-chain alcohol dehydrogenases, catalytic domain"/>
    <property type="match status" value="1"/>
</dbReference>
<dbReference type="InterPro" id="IPR020843">
    <property type="entry name" value="ER"/>
</dbReference>
<dbReference type="PROSITE" id="PS51318">
    <property type="entry name" value="TAT"/>
    <property type="match status" value="1"/>
</dbReference>
<gene>
    <name evidence="8" type="primary">adhc1</name>
    <name evidence="8" type="ORF">GAK33_04859</name>
</gene>
<dbReference type="SMART" id="SM00829">
    <property type="entry name" value="PKS_ER"/>
    <property type="match status" value="1"/>
</dbReference>
<evidence type="ECO:0000256" key="2">
    <source>
        <dbReference type="ARBA" id="ARBA00022723"/>
    </source>
</evidence>
<dbReference type="SUPFAM" id="SSF51735">
    <property type="entry name" value="NAD(P)-binding Rossmann-fold domains"/>
    <property type="match status" value="1"/>
</dbReference>
<keyword evidence="3 5" id="KW-0862">Zinc</keyword>
<dbReference type="InterPro" id="IPR036291">
    <property type="entry name" value="NAD(P)-bd_dom_sf"/>
</dbReference>
<feature type="region of interest" description="Disordered" evidence="6">
    <location>
        <begin position="44"/>
        <end position="66"/>
    </location>
</feature>
<protein>
    <submittedName>
        <fullName evidence="8">NADP-dependent alcohol dehydrogenase C 1</fullName>
    </submittedName>
</protein>
<name>A0A833PRB9_BURL3</name>
<dbReference type="GO" id="GO:0008270">
    <property type="term" value="F:zinc ion binding"/>
    <property type="evidence" value="ECO:0007669"/>
    <property type="project" value="InterPro"/>
</dbReference>
<comment type="caution">
    <text evidence="8">The sequence shown here is derived from an EMBL/GenBank/DDBJ whole genome shotgun (WGS) entry which is preliminary data.</text>
</comment>
<evidence type="ECO:0000259" key="7">
    <source>
        <dbReference type="SMART" id="SM00829"/>
    </source>
</evidence>
<dbReference type="GO" id="GO:0008106">
    <property type="term" value="F:alcohol dehydrogenase (NADP+) activity"/>
    <property type="evidence" value="ECO:0007669"/>
    <property type="project" value="UniProtKB-ARBA"/>
</dbReference>
<dbReference type="RefSeq" id="WP_278648830.1">
    <property type="nucleotide sequence ID" value="NZ_WNDV01000017.1"/>
</dbReference>
<dbReference type="PANTHER" id="PTHR42683">
    <property type="entry name" value="ALDEHYDE REDUCTASE"/>
    <property type="match status" value="1"/>
</dbReference>
<dbReference type="InterPro" id="IPR047109">
    <property type="entry name" value="CAD-like"/>
</dbReference>
<dbReference type="Proteomes" id="UP000467522">
    <property type="component" value="Unassembled WGS sequence"/>
</dbReference>
<dbReference type="InterPro" id="IPR013149">
    <property type="entry name" value="ADH-like_C"/>
</dbReference>